<evidence type="ECO:0000256" key="2">
    <source>
        <dbReference type="ARBA" id="ARBA00022490"/>
    </source>
</evidence>
<reference evidence="5 6" key="1">
    <citation type="submission" date="2012-10" db="EMBL/GenBank/DDBJ databases">
        <authorList>
            <person name="Zafar N."/>
            <person name="Inman J."/>
            <person name="Hall N."/>
            <person name="Lorenzi H."/>
            <person name="Caler E."/>
        </authorList>
    </citation>
    <scope>NUCLEOTIDE SEQUENCE [LARGE SCALE GENOMIC DNA]</scope>
    <source>
        <strain evidence="5 6">IP1</strain>
    </source>
</reference>
<gene>
    <name evidence="5" type="ORF">EIN_044290</name>
</gene>
<feature type="compositionally biased region" description="Basic and acidic residues" evidence="4">
    <location>
        <begin position="525"/>
        <end position="536"/>
    </location>
</feature>
<dbReference type="PANTHER" id="PTHR46180">
    <property type="entry name" value="VINCULIN"/>
    <property type="match status" value="1"/>
</dbReference>
<dbReference type="InterPro" id="IPR036723">
    <property type="entry name" value="Alpha-catenin/vinculin-like_sf"/>
</dbReference>
<feature type="compositionally biased region" description="Basic and acidic residues" evidence="4">
    <location>
        <begin position="1773"/>
        <end position="1783"/>
    </location>
</feature>
<sequence length="2350" mass="262838">MSESGEDNQSLLQSAEEVSEIFADSVSSLVLMLVALQEKNKPPKPEMQASIQSVAEQSTNIGNISKELAEEDYADFPEIQKEILDASGEVFDGADNLTSAAKNLKTSNLREGYQQLVDGCRLCGTNCIKLLQIVYGASFKKLANEQENLNKLAEQLNSQLFDEDPQKYADMAGDLCSCGLQISEDMKSQAEGEAVPSDKAEMNEIAENIQTLSNALLDAVNAYLEDPDNEALKEAVEKAKQDLLKEMEKAKTRVAKSHEIVKKQQEALNDQTATRNRQIDDTIKNAKPLVPKEEQIQRGLAVLDNLDKMGEAVFWNNPKDFVTAANENMQDVPKFVDGRIADARNENIPGGEERAKEIKECFSEFVEGGKTAFAEPENEEKKDAALSQYKTERAKIVEQLDQLGCKNVPEEPQIDDAIIEGDDEELEKRSEEAVKSLMKEKKDKVEKLKKEYQDLDAMEYAVENGDNNAFVTSAKPVISDVQSTAQLIGQEAVKEKDVKKKKVAEKMGEDLAPAVNDSKASLADKQNKEKKEKAKESIKKLKEDLEDALVAEGVSKKQAEKLLSEKPRQDEAIKELLSLKEEALELQESVANGNASATAKNAKETLLKTKEAVPKIKSKSKDPVVNAKADTLQKKLVPAINDSNQFIKDSKDEKKKEQAGKSVDEFISAIDDLLRECKATPEEMKVVTKEKPDSELVTKTKKTREKAKKAKDALIDGDMEELGDAMIELDEAQDEMLRKMAEEAKKSGRKEDIEDVKKAKEEYEDAFEAVKKAKKDPKDKEARQKAEEKLDKYTESLNEVLSKEGKGQTESDKQQKKVEDDLQKIQSGLENNDQEKVKEGSSKLQKDMDKLKKEKEKDGQNVDQLTQLVKEAQNDTIASARDAKNAEKKKKALDSIKKCKENLSGEDKKEKVSEEEKAGKELAKSAQKTKGAISKTKMAMYDDDPTELADAMIELEENEKEMVEKMKEDARKSGRKHTDELKKADTELAEALEAIRKAKQTGKAEDMKEAEEKLEKLDSTCDSVLVDCGKPTKEAGKKARKVKEATKKTQTAYEDRDADAYNKNNKEMVKDASDLVKELEKDGQGKKAKEINDCVVECVKTMNDGYQDKEKKKDKDVNEKFEKLRDKLDDVLLKNGEPISDVSKGKDKEVCKASREVKKDCDKTKNAMDQEDAVLIEEELEDLKKDNEKFVKSLKESPSTKENVKLQDLLKRAEVLTQESEEAVRKVKEHPEDKKAKKNAEKKLDELESCCNEVLKEEGKPVKESAKHSKKLKEKLHKMDEAVLKNDKDAYEEAKKDALEEEKIVKQLMEKDKTKEKDALAKELDETVKASVEECDGYFKDPENKAKKEKARKSVEKAMEKCDEAIVANGENLTVKAKDKRDEEVLNDVKKVKNDTTKAKEGLYENNDQITNDAMKSMKEDSEDLIKALESSDSHGDNKQAKELAEKVKKAHKEAEEKVKAAQKSKDPKSIAEAEAALDELNETCNDIRQEYDRPTKEGSRQGQKAKEKISKVESALSKKDPKAVDQAVKELKKVKDDLKKALEEEGLQENDAEKKKMAQECYDDIQKFIDEVNKAKSDPSKVESAREKAERAKKTIDKVLVKEGEPSFGNQNMEGMKALKDLEDMTEAIILNDEEEAHLLIEDMVKSQRKLTEAMQEGNEDGVKDALEELEKKKKMKDEVINKAIERCPAGDREILKKANEEMDKKAKENADLAEKALKDKKLKDRAKESQKITGESCKIAEPMKALLTKPNEIKAEEASNALAQDCKAAEKLAKEPNEKKIKDLRKKLAKDTETYEESVTQMLENADLTPEEQEKLKKELEDVKKKSKDLDEKLEKLAKNKDDKKAKDDVEKASKDLDKALAKMNDDFDVKQKSKCKKAQKKLNKCKEACILKDKEGGETALAELTQEEEELMKSIDEKISKESNAAKKKELEEQKKATHDSVEEAKKQIKNALDTGDDGDIIISQIACEGANADLEKLKEKLKGGKTKINKKHSAADRMKYVASARSAMKNKNFKLARENLENLKKMLKEQLDDPNLDEETRQEIEELLKKVDFALDNIENAEELGLMDEISEMTAHLNDLTGGDLTEQAKAKAKGRGIVARAKAGKRANLNNLIKGSKDLADKMKGLKMDVKDEAHDNMDGLSDAAKAALHLDDMLDDMSNGIDLDGVLGDMKVEDEPEVEAPKNSLQSELNGVADMIKQTTMEESKPKATGRTKQVAQFEVPTICGDIAIHFKELAKNAANANKEGIIVEGRTISSAITQFCKELAKAQPICKDRRTADDMALSLQTLKNLSTQLKILCSVKAATVGNGDMDADDQLISLCKNIGTNMKNGIETLAVANRTKMLK</sequence>
<feature type="region of interest" description="Disordered" evidence="4">
    <location>
        <begin position="1773"/>
        <end position="1854"/>
    </location>
</feature>
<feature type="compositionally biased region" description="Basic and acidic residues" evidence="4">
    <location>
        <begin position="1486"/>
        <end position="1525"/>
    </location>
</feature>
<feature type="compositionally biased region" description="Basic and acidic residues" evidence="4">
    <location>
        <begin position="881"/>
        <end position="923"/>
    </location>
</feature>
<dbReference type="Proteomes" id="UP000014680">
    <property type="component" value="Unassembled WGS sequence"/>
</dbReference>
<feature type="region of interest" description="Disordered" evidence="4">
    <location>
        <begin position="961"/>
        <end position="981"/>
    </location>
</feature>
<evidence type="ECO:0000313" key="5">
    <source>
        <dbReference type="EMBL" id="ELP86871.1"/>
    </source>
</evidence>
<feature type="compositionally biased region" description="Basic and acidic residues" evidence="4">
    <location>
        <begin position="1416"/>
        <end position="1472"/>
    </location>
</feature>
<dbReference type="Gene3D" id="1.20.120.810">
    <property type="entry name" value="Vinculin, Vh2 four-helix bundle"/>
    <property type="match status" value="1"/>
</dbReference>
<keyword evidence="3" id="KW-0175">Coiled coil</keyword>
<feature type="coiled-coil region" evidence="3">
    <location>
        <begin position="431"/>
        <end position="458"/>
    </location>
</feature>
<feature type="region of interest" description="Disordered" evidence="4">
    <location>
        <begin position="1219"/>
        <end position="1240"/>
    </location>
</feature>
<accession>A0A0A1U553</accession>
<comment type="subcellular location">
    <subcellularLocation>
        <location evidence="1">Cytoplasm</location>
    </subcellularLocation>
</comment>
<feature type="region of interest" description="Disordered" evidence="4">
    <location>
        <begin position="1716"/>
        <end position="1737"/>
    </location>
</feature>
<keyword evidence="2" id="KW-0963">Cytoplasm</keyword>
<evidence type="ECO:0000256" key="3">
    <source>
        <dbReference type="SAM" id="Coils"/>
    </source>
</evidence>
<dbReference type="RefSeq" id="XP_004253642.1">
    <property type="nucleotide sequence ID" value="XM_004253594.1"/>
</dbReference>
<dbReference type="EMBL" id="KB206902">
    <property type="protein sequence ID" value="ELP86871.1"/>
    <property type="molecule type" value="Genomic_DNA"/>
</dbReference>
<dbReference type="GeneID" id="14885806"/>
<feature type="region of interest" description="Disordered" evidence="4">
    <location>
        <begin position="769"/>
        <end position="938"/>
    </location>
</feature>
<dbReference type="OMA" id="VELMYED"/>
<feature type="region of interest" description="Disordered" evidence="4">
    <location>
        <begin position="1919"/>
        <end position="1944"/>
    </location>
</feature>
<dbReference type="OrthoDB" id="29742at2759"/>
<feature type="compositionally biased region" description="Basic residues" evidence="4">
    <location>
        <begin position="699"/>
        <end position="709"/>
    </location>
</feature>
<feature type="region of interest" description="Disordered" evidence="4">
    <location>
        <begin position="1405"/>
        <end position="1525"/>
    </location>
</feature>
<feature type="region of interest" description="Disordered" evidence="4">
    <location>
        <begin position="685"/>
        <end position="717"/>
    </location>
</feature>
<feature type="coiled-coil region" evidence="3">
    <location>
        <begin position="1525"/>
        <end position="1556"/>
    </location>
</feature>
<dbReference type="GO" id="GO:0005737">
    <property type="term" value="C:cytoplasm"/>
    <property type="evidence" value="ECO:0007669"/>
    <property type="project" value="UniProtKB-SubCell"/>
</dbReference>
<dbReference type="GO" id="GO:0051015">
    <property type="term" value="F:actin filament binding"/>
    <property type="evidence" value="ECO:0007669"/>
    <property type="project" value="InterPro"/>
</dbReference>
<feature type="region of interest" description="Disordered" evidence="4">
    <location>
        <begin position="504"/>
        <end position="536"/>
    </location>
</feature>
<feature type="compositionally biased region" description="Basic and acidic residues" evidence="4">
    <location>
        <begin position="685"/>
        <end position="698"/>
    </location>
</feature>
<protein>
    <submittedName>
        <fullName evidence="5">Axoneme-associated protein mst101, putative</fullName>
    </submittedName>
</protein>
<evidence type="ECO:0000256" key="4">
    <source>
        <dbReference type="SAM" id="MobiDB-lite"/>
    </source>
</evidence>
<feature type="compositionally biased region" description="Basic and acidic residues" evidence="4">
    <location>
        <begin position="769"/>
        <end position="794"/>
    </location>
</feature>
<feature type="compositionally biased region" description="Basic and acidic residues" evidence="4">
    <location>
        <begin position="801"/>
        <end position="823"/>
    </location>
</feature>
<dbReference type="InterPro" id="IPR017997">
    <property type="entry name" value="Vinculin"/>
</dbReference>
<keyword evidence="6" id="KW-1185">Reference proteome</keyword>
<dbReference type="GO" id="GO:0007155">
    <property type="term" value="P:cell adhesion"/>
    <property type="evidence" value="ECO:0007669"/>
    <property type="project" value="InterPro"/>
</dbReference>
<dbReference type="KEGG" id="eiv:EIN_044290"/>
<organism evidence="5 6">
    <name type="scientific">Entamoeba invadens IP1</name>
    <dbReference type="NCBI Taxonomy" id="370355"/>
    <lineage>
        <taxon>Eukaryota</taxon>
        <taxon>Amoebozoa</taxon>
        <taxon>Evosea</taxon>
        <taxon>Archamoebae</taxon>
        <taxon>Mastigamoebida</taxon>
        <taxon>Entamoebidae</taxon>
        <taxon>Entamoeba</taxon>
    </lineage>
</organism>
<feature type="compositionally biased region" description="Basic and acidic residues" evidence="4">
    <location>
        <begin position="833"/>
        <end position="860"/>
    </location>
</feature>
<evidence type="ECO:0000256" key="1">
    <source>
        <dbReference type="ARBA" id="ARBA00004496"/>
    </source>
</evidence>
<name>A0A0A1U553_ENTIV</name>
<feature type="compositionally biased region" description="Basic and acidic residues" evidence="4">
    <location>
        <begin position="1814"/>
        <end position="1854"/>
    </location>
</feature>
<dbReference type="VEuPathDB" id="AmoebaDB:EIN_044290"/>
<feature type="region of interest" description="Disordered" evidence="4">
    <location>
        <begin position="1035"/>
        <end position="1066"/>
    </location>
</feature>
<dbReference type="SUPFAM" id="SSF47220">
    <property type="entry name" value="alpha-catenin/vinculin-like"/>
    <property type="match status" value="1"/>
</dbReference>
<feature type="compositionally biased region" description="Basic and acidic residues" evidence="4">
    <location>
        <begin position="1716"/>
        <end position="1732"/>
    </location>
</feature>
<proteinExistence type="predicted"/>
<feature type="compositionally biased region" description="Basic and acidic residues" evidence="4">
    <location>
        <begin position="1222"/>
        <end position="1240"/>
    </location>
</feature>
<feature type="coiled-coil region" evidence="3">
    <location>
        <begin position="1281"/>
        <end position="1311"/>
    </location>
</feature>
<evidence type="ECO:0000313" key="6">
    <source>
        <dbReference type="Proteomes" id="UP000014680"/>
    </source>
</evidence>